<protein>
    <recommendedName>
        <fullName evidence="1">FAS1 domain-containing protein</fullName>
    </recommendedName>
</protein>
<reference evidence="2 3" key="1">
    <citation type="journal article" date="2020" name="Microb. Genom.">
        <title>Genetic diversity of clinical and environmental Mucorales isolates obtained from an investigation of mucormycosis cases among solid organ transplant recipients.</title>
        <authorList>
            <person name="Nguyen M.H."/>
            <person name="Kaul D."/>
            <person name="Muto C."/>
            <person name="Cheng S.J."/>
            <person name="Richter R.A."/>
            <person name="Bruno V.M."/>
            <person name="Liu G."/>
            <person name="Beyhan S."/>
            <person name="Sundermann A.J."/>
            <person name="Mounaud S."/>
            <person name="Pasculle A.W."/>
            <person name="Nierman W.C."/>
            <person name="Driscoll E."/>
            <person name="Cumbie R."/>
            <person name="Clancy C.J."/>
            <person name="Dupont C.L."/>
        </authorList>
    </citation>
    <scope>NUCLEOTIDE SEQUENCE [LARGE SCALE GENOMIC DNA]</scope>
    <source>
        <strain evidence="2 3">GL24</strain>
    </source>
</reference>
<dbReference type="SUPFAM" id="SSF82153">
    <property type="entry name" value="FAS1 domain"/>
    <property type="match status" value="1"/>
</dbReference>
<comment type="caution">
    <text evidence="2">The sequence shown here is derived from an EMBL/GenBank/DDBJ whole genome shotgun (WGS) entry which is preliminary data.</text>
</comment>
<feature type="domain" description="FAS1" evidence="1">
    <location>
        <begin position="1"/>
        <end position="112"/>
    </location>
</feature>
<evidence type="ECO:0000259" key="1">
    <source>
        <dbReference type="PROSITE" id="PS50213"/>
    </source>
</evidence>
<proteinExistence type="predicted"/>
<dbReference type="Proteomes" id="UP000740926">
    <property type="component" value="Unassembled WGS sequence"/>
</dbReference>
<organism evidence="2 3">
    <name type="scientific">Rhizopus delemar</name>
    <dbReference type="NCBI Taxonomy" id="936053"/>
    <lineage>
        <taxon>Eukaryota</taxon>
        <taxon>Fungi</taxon>
        <taxon>Fungi incertae sedis</taxon>
        <taxon>Mucoromycota</taxon>
        <taxon>Mucoromycotina</taxon>
        <taxon>Mucoromycetes</taxon>
        <taxon>Mucorales</taxon>
        <taxon>Mucorineae</taxon>
        <taxon>Rhizopodaceae</taxon>
        <taxon>Rhizopus</taxon>
    </lineage>
</organism>
<keyword evidence="3" id="KW-1185">Reference proteome</keyword>
<dbReference type="AlphaFoldDB" id="A0A9P7BZC2"/>
<evidence type="ECO:0000313" key="2">
    <source>
        <dbReference type="EMBL" id="KAG1529800.1"/>
    </source>
</evidence>
<dbReference type="Pfam" id="PF02469">
    <property type="entry name" value="Fasciclin"/>
    <property type="match status" value="1"/>
</dbReference>
<gene>
    <name evidence="2" type="ORF">G6F50_017752</name>
</gene>
<dbReference type="Gene3D" id="2.30.180.10">
    <property type="entry name" value="FAS1 domain"/>
    <property type="match status" value="1"/>
</dbReference>
<sequence>MDHYGLGNYLNNQTTNMTILAPMNDVIDEDDIPNNQKLQWLSYHIIDGAWSSKDLYDNMLLTTKYHSPQLNDHPQRLIVNIDQTIMFGGGHSRMVGKEGNATIESSIIASNE</sequence>
<dbReference type="PROSITE" id="PS50213">
    <property type="entry name" value="FAS1"/>
    <property type="match status" value="1"/>
</dbReference>
<evidence type="ECO:0000313" key="3">
    <source>
        <dbReference type="Proteomes" id="UP000740926"/>
    </source>
</evidence>
<accession>A0A9P7BZC2</accession>
<name>A0A9P7BZC2_9FUNG</name>
<dbReference type="InterPro" id="IPR000782">
    <property type="entry name" value="FAS1_domain"/>
</dbReference>
<dbReference type="InterPro" id="IPR036378">
    <property type="entry name" value="FAS1_dom_sf"/>
</dbReference>
<dbReference type="EMBL" id="JAANIU010013994">
    <property type="protein sequence ID" value="KAG1529800.1"/>
    <property type="molecule type" value="Genomic_DNA"/>
</dbReference>